<dbReference type="AlphaFoldDB" id="A0A5N5DDW5"/>
<feature type="compositionally biased region" description="Low complexity" evidence="1">
    <location>
        <begin position="1"/>
        <end position="18"/>
    </location>
</feature>
<protein>
    <submittedName>
        <fullName evidence="2">Uncharacterized protein</fullName>
    </submittedName>
</protein>
<name>A0A5N5DDW5_9PEZI</name>
<evidence type="ECO:0000256" key="1">
    <source>
        <dbReference type="SAM" id="MobiDB-lite"/>
    </source>
</evidence>
<feature type="region of interest" description="Disordered" evidence="1">
    <location>
        <begin position="1"/>
        <end position="69"/>
    </location>
</feature>
<organism evidence="2 3">
    <name type="scientific">Lasiodiplodia theobromae</name>
    <dbReference type="NCBI Taxonomy" id="45133"/>
    <lineage>
        <taxon>Eukaryota</taxon>
        <taxon>Fungi</taxon>
        <taxon>Dikarya</taxon>
        <taxon>Ascomycota</taxon>
        <taxon>Pezizomycotina</taxon>
        <taxon>Dothideomycetes</taxon>
        <taxon>Dothideomycetes incertae sedis</taxon>
        <taxon>Botryosphaeriales</taxon>
        <taxon>Botryosphaeriaceae</taxon>
        <taxon>Lasiodiplodia</taxon>
    </lineage>
</organism>
<gene>
    <name evidence="2" type="ORF">DBV05_g6113</name>
</gene>
<feature type="compositionally biased region" description="Low complexity" evidence="1">
    <location>
        <begin position="51"/>
        <end position="61"/>
    </location>
</feature>
<sequence length="389" mass="43885">MDANTQSQQQTETSKSAQILSQDNSSRTTATCTKTETLPTPRARDTELFHPTPTSTLTALPRAPPPWRARKKRQQVSSCTWRKQLWCSSCETLHPKSFFTPTERLVPDHIRQCTGTVSHIRLCDHLQRLNHWEMQRAAAPCFLDASPSSPSASRMLCPESCVAVEQYYPRSSPAARPRGRGCGGGQQHHGARRRSSSMQLVRKHVRLDVDDRARLGVDDHELLAGVFAADAQLCPHLRVADCLNDFRFCGAPTAHFHPKGQDECGKKCSEFFWCPRAYEGCNTSLYLYSRRVHYPSLRRGSEIAVVSGGAGEEGETTGEDVAREKVEKDNGGSFDQIHLLSFRNLGPMDDPNDTAWLMQLDDGWRGCVKRNKAKFWSRIRRKARKLLRH</sequence>
<accession>A0A5N5DDW5</accession>
<comment type="caution">
    <text evidence="2">The sequence shown here is derived from an EMBL/GenBank/DDBJ whole genome shotgun (WGS) entry which is preliminary data.</text>
</comment>
<feature type="region of interest" description="Disordered" evidence="1">
    <location>
        <begin position="172"/>
        <end position="197"/>
    </location>
</feature>
<feature type="compositionally biased region" description="Polar residues" evidence="1">
    <location>
        <begin position="19"/>
        <end position="38"/>
    </location>
</feature>
<proteinExistence type="predicted"/>
<evidence type="ECO:0000313" key="3">
    <source>
        <dbReference type="Proteomes" id="UP000325902"/>
    </source>
</evidence>
<keyword evidence="3" id="KW-1185">Reference proteome</keyword>
<reference evidence="2 3" key="1">
    <citation type="journal article" date="2019" name="Sci. Rep.">
        <title>A multi-omics analysis of the grapevine pathogen Lasiodiplodia theobromae reveals that temperature affects the expression of virulence- and pathogenicity-related genes.</title>
        <authorList>
            <person name="Felix C."/>
            <person name="Meneses R."/>
            <person name="Goncalves M.F.M."/>
            <person name="Tilleman L."/>
            <person name="Duarte A.S."/>
            <person name="Jorrin-Novo J.V."/>
            <person name="Van de Peer Y."/>
            <person name="Deforce D."/>
            <person name="Van Nieuwerburgh F."/>
            <person name="Esteves A.C."/>
            <person name="Alves A."/>
        </authorList>
    </citation>
    <scope>NUCLEOTIDE SEQUENCE [LARGE SCALE GENOMIC DNA]</scope>
    <source>
        <strain evidence="2 3">LA-SOL3</strain>
    </source>
</reference>
<evidence type="ECO:0000313" key="2">
    <source>
        <dbReference type="EMBL" id="KAB2575214.1"/>
    </source>
</evidence>
<dbReference type="Proteomes" id="UP000325902">
    <property type="component" value="Unassembled WGS sequence"/>
</dbReference>
<dbReference type="EMBL" id="VCHE01000035">
    <property type="protein sequence ID" value="KAB2575214.1"/>
    <property type="molecule type" value="Genomic_DNA"/>
</dbReference>